<keyword evidence="2" id="KW-1185">Reference proteome</keyword>
<proteinExistence type="predicted"/>
<gene>
    <name evidence="1" type="ORF">QAD02_018180</name>
</gene>
<comment type="caution">
    <text evidence="1">The sequence shown here is derived from an EMBL/GenBank/DDBJ whole genome shotgun (WGS) entry which is preliminary data.</text>
</comment>
<accession>A0ACC2PG04</accession>
<name>A0ACC2PG04_9HYME</name>
<reference evidence="1" key="1">
    <citation type="submission" date="2023-04" db="EMBL/GenBank/DDBJ databases">
        <title>A chromosome-level genome assembly of the parasitoid wasp Eretmocerus hayati.</title>
        <authorList>
            <person name="Zhong Y."/>
            <person name="Liu S."/>
            <person name="Liu Y."/>
        </authorList>
    </citation>
    <scope>NUCLEOTIDE SEQUENCE</scope>
    <source>
        <strain evidence="1">ZJU_SS_LIU_2023</strain>
    </source>
</reference>
<evidence type="ECO:0000313" key="2">
    <source>
        <dbReference type="Proteomes" id="UP001239111"/>
    </source>
</evidence>
<dbReference type="EMBL" id="CM056741">
    <property type="protein sequence ID" value="KAJ8682388.1"/>
    <property type="molecule type" value="Genomic_DNA"/>
</dbReference>
<protein>
    <submittedName>
        <fullName evidence="1">Uncharacterized protein</fullName>
    </submittedName>
</protein>
<sequence>MANKESCHNYKCSVPGCGKNSIDNPELTFHTFPSPRGVSVYVADCFGNQRKVDRLEAWLHVLKIKKLIKGKKVCSSHFRKEDYAFPDIQYSKKRPLLMKNAVPSCNLPCSNPEQRDRDALRLTRRLKREKCLKPAQRKPDYNVSGKQKASLTQQNDMVIDASADTCAGQVSLLASSQKHGHHGQAHLSDHNYNESIDHLIQHNDTTADGSISAYKFDTNIDPTQLVSVVMNEHSSESPIVLNNFDPLSLGNTSKYNCGSEQPTCEDQANDSVPIQVPQTSTDKIVHEQSAIKVESQYSFISVLKNRVQLSTATGIESFQELHAIVEAMKAATGFKYESDSVAMKTKERVIMTYVKLKQNISYSFLSLLFPQISERHCARIFQETVKLLASFGTSYSVGIKREMCL</sequence>
<organism evidence="1 2">
    <name type="scientific">Eretmocerus hayati</name>
    <dbReference type="NCBI Taxonomy" id="131215"/>
    <lineage>
        <taxon>Eukaryota</taxon>
        <taxon>Metazoa</taxon>
        <taxon>Ecdysozoa</taxon>
        <taxon>Arthropoda</taxon>
        <taxon>Hexapoda</taxon>
        <taxon>Insecta</taxon>
        <taxon>Pterygota</taxon>
        <taxon>Neoptera</taxon>
        <taxon>Endopterygota</taxon>
        <taxon>Hymenoptera</taxon>
        <taxon>Apocrita</taxon>
        <taxon>Proctotrupomorpha</taxon>
        <taxon>Chalcidoidea</taxon>
        <taxon>Aphelinidae</taxon>
        <taxon>Aphelininae</taxon>
        <taxon>Eretmocerus</taxon>
    </lineage>
</organism>
<evidence type="ECO:0000313" key="1">
    <source>
        <dbReference type="EMBL" id="KAJ8682388.1"/>
    </source>
</evidence>
<dbReference type="Proteomes" id="UP001239111">
    <property type="component" value="Chromosome 1"/>
</dbReference>